<feature type="region of interest" description="Disordered" evidence="1">
    <location>
        <begin position="387"/>
        <end position="447"/>
    </location>
</feature>
<comment type="caution">
    <text evidence="2">The sequence shown here is derived from an EMBL/GenBank/DDBJ whole genome shotgun (WGS) entry which is preliminary data.</text>
</comment>
<evidence type="ECO:0000313" key="2">
    <source>
        <dbReference type="EMBL" id="KAK3169023.1"/>
    </source>
</evidence>
<evidence type="ECO:0000256" key="1">
    <source>
        <dbReference type="SAM" id="MobiDB-lite"/>
    </source>
</evidence>
<feature type="compositionally biased region" description="Basic and acidic residues" evidence="1">
    <location>
        <begin position="29"/>
        <end position="94"/>
    </location>
</feature>
<feature type="region of interest" description="Disordered" evidence="1">
    <location>
        <begin position="210"/>
        <end position="263"/>
    </location>
</feature>
<dbReference type="AlphaFoldDB" id="A0AAD9Z1T8"/>
<evidence type="ECO:0000313" key="3">
    <source>
        <dbReference type="Proteomes" id="UP001276659"/>
    </source>
</evidence>
<feature type="compositionally biased region" description="Low complexity" evidence="1">
    <location>
        <begin position="16"/>
        <end position="27"/>
    </location>
</feature>
<feature type="compositionally biased region" description="Polar residues" evidence="1">
    <location>
        <begin position="247"/>
        <end position="263"/>
    </location>
</feature>
<dbReference type="Proteomes" id="UP001276659">
    <property type="component" value="Unassembled WGS sequence"/>
</dbReference>
<proteinExistence type="predicted"/>
<sequence>MEKNPIQPKGDAVELSQVSPQAAASSAIEEYHAHSKDDLLDGGEHNVALRDDLGHDDAEYGNEPHNDDAGNKDDSEHDHAENRAHPEHHTKTGDDPEQDTMPQEGYKLRAVGKLLDMMDKKEIELNLPYQGNTALTVETMTTLVDSVFKNIHVPSILFNKFVLVDGKGKVTSRIISHCVDGEHLLTSLEEFTRGNFPCILDGKLDLPWRPKQQKDSGHSLSVSKRQAIADSEAGVDEAPPQRAALSGGSTQPSSKLTGAPTTPSAVKCPAFGPSVARLEFHLQLEKFVQTLSPSNPLGISSTNFGTHEPEIASDPQTKSLELLVPSFDLDIPTRSFTNGPQTGSFRVLKPSSKLRGATQVIGLNWPPPRVPDTSAMEPVNELNTRSYTSASHGIATETPPIGSSGLGTSSNTTSMCSRKRGSLDDDGRSDEEAKRARIGAGVAEEEK</sequence>
<name>A0AAD9Z1T8_9LECA</name>
<gene>
    <name evidence="2" type="ORF">OEA41_005471</name>
</gene>
<organism evidence="2 3">
    <name type="scientific">Lepraria neglecta</name>
    <dbReference type="NCBI Taxonomy" id="209136"/>
    <lineage>
        <taxon>Eukaryota</taxon>
        <taxon>Fungi</taxon>
        <taxon>Dikarya</taxon>
        <taxon>Ascomycota</taxon>
        <taxon>Pezizomycotina</taxon>
        <taxon>Lecanoromycetes</taxon>
        <taxon>OSLEUM clade</taxon>
        <taxon>Lecanoromycetidae</taxon>
        <taxon>Lecanorales</taxon>
        <taxon>Lecanorineae</taxon>
        <taxon>Stereocaulaceae</taxon>
        <taxon>Lepraria</taxon>
    </lineage>
</organism>
<feature type="compositionally biased region" description="Low complexity" evidence="1">
    <location>
        <begin position="402"/>
        <end position="414"/>
    </location>
</feature>
<accession>A0AAD9Z1T8</accession>
<protein>
    <submittedName>
        <fullName evidence="2">Uncharacterized protein</fullName>
    </submittedName>
</protein>
<dbReference type="EMBL" id="JASNWA010000010">
    <property type="protein sequence ID" value="KAK3169023.1"/>
    <property type="molecule type" value="Genomic_DNA"/>
</dbReference>
<feature type="compositionally biased region" description="Basic and acidic residues" evidence="1">
    <location>
        <begin position="421"/>
        <end position="435"/>
    </location>
</feature>
<reference evidence="2" key="1">
    <citation type="submission" date="2022-11" db="EMBL/GenBank/DDBJ databases">
        <title>Chromosomal genome sequence assembly and mating type (MAT) locus characterization of the leprose asexual lichenized fungus Lepraria neglecta (Nyl.) Erichsen.</title>
        <authorList>
            <person name="Allen J.L."/>
            <person name="Pfeffer B."/>
        </authorList>
    </citation>
    <scope>NUCLEOTIDE SEQUENCE</scope>
    <source>
        <strain evidence="2">Allen 5258</strain>
    </source>
</reference>
<feature type="region of interest" description="Disordered" evidence="1">
    <location>
        <begin position="1"/>
        <end position="103"/>
    </location>
</feature>
<keyword evidence="3" id="KW-1185">Reference proteome</keyword>